<feature type="transmembrane region" description="Helical" evidence="5">
    <location>
        <begin position="82"/>
        <end position="101"/>
    </location>
</feature>
<feature type="transmembrane region" description="Helical" evidence="5">
    <location>
        <begin position="342"/>
        <end position="369"/>
    </location>
</feature>
<dbReference type="AlphaFoldDB" id="A0A941D1I2"/>
<evidence type="ECO:0000259" key="6">
    <source>
        <dbReference type="Pfam" id="PF04932"/>
    </source>
</evidence>
<evidence type="ECO:0000313" key="7">
    <source>
        <dbReference type="EMBL" id="MBR7619719.1"/>
    </source>
</evidence>
<keyword evidence="4 5" id="KW-0472">Membrane</keyword>
<organism evidence="7 8">
    <name type="scientific">Phenylobacterium glaciei</name>
    <dbReference type="NCBI Taxonomy" id="2803784"/>
    <lineage>
        <taxon>Bacteria</taxon>
        <taxon>Pseudomonadati</taxon>
        <taxon>Pseudomonadota</taxon>
        <taxon>Alphaproteobacteria</taxon>
        <taxon>Caulobacterales</taxon>
        <taxon>Caulobacteraceae</taxon>
        <taxon>Phenylobacterium</taxon>
    </lineage>
</organism>
<dbReference type="GO" id="GO:0016020">
    <property type="term" value="C:membrane"/>
    <property type="evidence" value="ECO:0007669"/>
    <property type="project" value="UniProtKB-SubCell"/>
</dbReference>
<dbReference type="EMBL" id="JAGSGD010000001">
    <property type="protein sequence ID" value="MBR7619719.1"/>
    <property type="molecule type" value="Genomic_DNA"/>
</dbReference>
<accession>A0A941D1I2</accession>
<dbReference type="RefSeq" id="WP_215340060.1">
    <property type="nucleotide sequence ID" value="NZ_JAGSGD010000001.1"/>
</dbReference>
<evidence type="ECO:0000256" key="2">
    <source>
        <dbReference type="ARBA" id="ARBA00022692"/>
    </source>
</evidence>
<dbReference type="InterPro" id="IPR051533">
    <property type="entry name" value="WaaL-like"/>
</dbReference>
<evidence type="ECO:0000256" key="5">
    <source>
        <dbReference type="SAM" id="Phobius"/>
    </source>
</evidence>
<comment type="subcellular location">
    <subcellularLocation>
        <location evidence="1">Membrane</location>
        <topology evidence="1">Multi-pass membrane protein</topology>
    </subcellularLocation>
</comment>
<evidence type="ECO:0000256" key="4">
    <source>
        <dbReference type="ARBA" id="ARBA00023136"/>
    </source>
</evidence>
<dbReference type="Pfam" id="PF04932">
    <property type="entry name" value="Wzy_C"/>
    <property type="match status" value="1"/>
</dbReference>
<feature type="transmembrane region" description="Helical" evidence="5">
    <location>
        <begin position="375"/>
        <end position="395"/>
    </location>
</feature>
<evidence type="ECO:0000256" key="1">
    <source>
        <dbReference type="ARBA" id="ARBA00004141"/>
    </source>
</evidence>
<dbReference type="PANTHER" id="PTHR37422:SF17">
    <property type="entry name" value="O-ANTIGEN LIGASE"/>
    <property type="match status" value="1"/>
</dbReference>
<dbReference type="GO" id="GO:0016874">
    <property type="term" value="F:ligase activity"/>
    <property type="evidence" value="ECO:0007669"/>
    <property type="project" value="UniProtKB-KW"/>
</dbReference>
<keyword evidence="8" id="KW-1185">Reference proteome</keyword>
<feature type="transmembrane region" description="Helical" evidence="5">
    <location>
        <begin position="113"/>
        <end position="131"/>
    </location>
</feature>
<feature type="transmembrane region" description="Helical" evidence="5">
    <location>
        <begin position="20"/>
        <end position="43"/>
    </location>
</feature>
<feature type="transmembrane region" description="Helical" evidence="5">
    <location>
        <begin position="203"/>
        <end position="218"/>
    </location>
</feature>
<evidence type="ECO:0000313" key="8">
    <source>
        <dbReference type="Proteomes" id="UP000622580"/>
    </source>
</evidence>
<sequence length="421" mass="46088">MTQATWSGVEVRGRPQVSLWSLTIFAASVLILLIFSEGWVFPLRGDANNTAFDKLIPLGYLPAYAAAAFLFFLTPASVFQALIRQPFLIALMLIVGVSYFWSTAPDITARRIVAVYATTLGGVVMAARYRWAELAEVFATAFAVLAVISFVMPLALPSIGVMHELFPGAWRGVWADKNALGGIMTLGFCILSAAAMLNPTRAMIWWPFAALTVLLVIMSTSKTSLVSVILGLGGLMFVAIVRRGPGISVAASWLAMLGLVMALCVGLFASDLVFKALGKDATLTGRTEIWTAAMHQIEKRPWTGYGYSAVYDDTSRWGPRAKIVKEAGWAPHHSHNTWIEQWLALGVFGLAAWALTFLQTVTLAIVSIYRDQGAYLAVPFLIVYGLTSLTESMAVNYNDFRWVIFVALAVKLCWPDREVRT</sequence>
<keyword evidence="7" id="KW-0436">Ligase</keyword>
<keyword evidence="2 5" id="KW-0812">Transmembrane</keyword>
<feature type="transmembrane region" description="Helical" evidence="5">
    <location>
        <begin position="55"/>
        <end position="76"/>
    </location>
</feature>
<reference evidence="7" key="1">
    <citation type="submission" date="2021-04" db="EMBL/GenBank/DDBJ databases">
        <title>Draft genome assembly of strain Phenylobacterium sp. 20VBR1 using MiniION and Illumina platforms.</title>
        <authorList>
            <person name="Thomas F.A."/>
            <person name="Krishnan K.P."/>
            <person name="Sinha R.K."/>
        </authorList>
    </citation>
    <scope>NUCLEOTIDE SEQUENCE</scope>
    <source>
        <strain evidence="7">20VBR1</strain>
    </source>
</reference>
<dbReference type="InterPro" id="IPR007016">
    <property type="entry name" value="O-antigen_ligase-rel_domated"/>
</dbReference>
<evidence type="ECO:0000256" key="3">
    <source>
        <dbReference type="ARBA" id="ARBA00022989"/>
    </source>
</evidence>
<feature type="transmembrane region" description="Helical" evidence="5">
    <location>
        <begin position="225"/>
        <end position="241"/>
    </location>
</feature>
<dbReference type="PANTHER" id="PTHR37422">
    <property type="entry name" value="TEICHURONIC ACID BIOSYNTHESIS PROTEIN TUAE"/>
    <property type="match status" value="1"/>
</dbReference>
<protein>
    <submittedName>
        <fullName evidence="7">O-antigen ligase family protein</fullName>
    </submittedName>
</protein>
<feature type="domain" description="O-antigen ligase-related" evidence="6">
    <location>
        <begin position="209"/>
        <end position="354"/>
    </location>
</feature>
<dbReference type="Proteomes" id="UP000622580">
    <property type="component" value="Unassembled WGS sequence"/>
</dbReference>
<feature type="transmembrane region" description="Helical" evidence="5">
    <location>
        <begin position="247"/>
        <end position="269"/>
    </location>
</feature>
<proteinExistence type="predicted"/>
<feature type="transmembrane region" description="Helical" evidence="5">
    <location>
        <begin position="137"/>
        <end position="159"/>
    </location>
</feature>
<comment type="caution">
    <text evidence="7">The sequence shown here is derived from an EMBL/GenBank/DDBJ whole genome shotgun (WGS) entry which is preliminary data.</text>
</comment>
<feature type="transmembrane region" description="Helical" evidence="5">
    <location>
        <begin position="179"/>
        <end position="197"/>
    </location>
</feature>
<keyword evidence="3 5" id="KW-1133">Transmembrane helix</keyword>
<gene>
    <name evidence="7" type="ORF">JKL49_09995</name>
</gene>
<name>A0A941D1I2_9CAUL</name>